<feature type="compositionally biased region" description="Basic and acidic residues" evidence="1">
    <location>
        <begin position="264"/>
        <end position="276"/>
    </location>
</feature>
<dbReference type="AlphaFoldDB" id="A0A7D8YXU0"/>
<evidence type="ECO:0000256" key="1">
    <source>
        <dbReference type="SAM" id="MobiDB-lite"/>
    </source>
</evidence>
<dbReference type="Proteomes" id="UP000481288">
    <property type="component" value="Unassembled WGS sequence"/>
</dbReference>
<feature type="compositionally biased region" description="Basic and acidic residues" evidence="1">
    <location>
        <begin position="342"/>
        <end position="356"/>
    </location>
</feature>
<proteinExistence type="predicted"/>
<gene>
    <name evidence="2" type="ORF">LCER1_G002318</name>
</gene>
<feature type="compositionally biased region" description="Polar residues" evidence="1">
    <location>
        <begin position="50"/>
        <end position="59"/>
    </location>
</feature>
<comment type="caution">
    <text evidence="2">The sequence shown here is derived from an EMBL/GenBank/DDBJ whole genome shotgun (WGS) entry which is preliminary data.</text>
</comment>
<feature type="compositionally biased region" description="Low complexity" evidence="1">
    <location>
        <begin position="661"/>
        <end position="671"/>
    </location>
</feature>
<evidence type="ECO:0000313" key="3">
    <source>
        <dbReference type="Proteomes" id="UP000481288"/>
    </source>
</evidence>
<protein>
    <submittedName>
        <fullName evidence="2">Uncharacterized protein</fullName>
    </submittedName>
</protein>
<name>A0A7D8YXU0_9HELO</name>
<feature type="compositionally biased region" description="Polar residues" evidence="1">
    <location>
        <begin position="474"/>
        <end position="489"/>
    </location>
</feature>
<dbReference type="OrthoDB" id="5244050at2759"/>
<reference evidence="2 3" key="1">
    <citation type="submission" date="2018-05" db="EMBL/GenBank/DDBJ databases">
        <title>Whole genome sequencing for identification of molecular markers to develop diagnostic detection tools for the regulated plant pathogen Lachnellula willkommii.</title>
        <authorList>
            <person name="Giroux E."/>
            <person name="Bilodeau G."/>
        </authorList>
    </citation>
    <scope>NUCLEOTIDE SEQUENCE [LARGE SCALE GENOMIC DNA]</scope>
    <source>
        <strain evidence="2 3">CBS 625.97</strain>
    </source>
</reference>
<feature type="compositionally biased region" description="Polar residues" evidence="1">
    <location>
        <begin position="235"/>
        <end position="247"/>
    </location>
</feature>
<dbReference type="EMBL" id="QGMG01000070">
    <property type="protein sequence ID" value="TVY57867.1"/>
    <property type="molecule type" value="Genomic_DNA"/>
</dbReference>
<feature type="compositionally biased region" description="Polar residues" evidence="1">
    <location>
        <begin position="277"/>
        <end position="296"/>
    </location>
</feature>
<feature type="compositionally biased region" description="Basic and acidic residues" evidence="1">
    <location>
        <begin position="185"/>
        <end position="204"/>
    </location>
</feature>
<organism evidence="2 3">
    <name type="scientific">Lachnellula cervina</name>
    <dbReference type="NCBI Taxonomy" id="1316786"/>
    <lineage>
        <taxon>Eukaryota</taxon>
        <taxon>Fungi</taxon>
        <taxon>Dikarya</taxon>
        <taxon>Ascomycota</taxon>
        <taxon>Pezizomycotina</taxon>
        <taxon>Leotiomycetes</taxon>
        <taxon>Helotiales</taxon>
        <taxon>Lachnaceae</taxon>
        <taxon>Lachnellula</taxon>
    </lineage>
</organism>
<feature type="compositionally biased region" description="Polar residues" evidence="1">
    <location>
        <begin position="380"/>
        <end position="403"/>
    </location>
</feature>
<feature type="region of interest" description="Disordered" evidence="1">
    <location>
        <begin position="603"/>
        <end position="744"/>
    </location>
</feature>
<keyword evidence="3" id="KW-1185">Reference proteome</keyword>
<feature type="compositionally biased region" description="Polar residues" evidence="1">
    <location>
        <begin position="146"/>
        <end position="158"/>
    </location>
</feature>
<feature type="region of interest" description="Disordered" evidence="1">
    <location>
        <begin position="1"/>
        <end position="582"/>
    </location>
</feature>
<sequence length="767" mass="84600">MGRTSKFSFPIPGRKHSSNKAPPAEPLKEPARTSTISKGSKAQRILGTENALNIDSPTQAEYAYGFPIPKRKPSRMSISISESTNESGSFHGSQSEQWDRESGVFPQRERFGQRHNDDGTASISSGQLRREESSSTLRSHYDHQKSPLSISQQTSASSARDLALRKGFPPVVQRSPLLQIDLTDSFDRAEESRYQDEFSRDKAASRKKPAKLDLSMLFPKSRRRGSKSSDAESMVPSTKSVPTNGSRLSRVPADPASRKLVKLPSKDSLRSKESVRSSHSNYHPNQRDSSNNTGGTPYQLYDHYEHMPVPSSHMHRIPEVPKVPKVPECIVTRDQAGGNYSKPKESHSRQPKDRESAQSPAEKGNFSWKKVRSVLGGNEGSSAASISSRNTKTSQHTSRSGISNADLRLNSVLSLSSDSEGESSDREVIKSPVLSSRSKASKTSPQRISEAQRIGATQRINETQKISEPPRPARQQSGGLTPRSHSSRGGSRKVAGQESQFQSIPEASSTDAPFPRTVLRQEPAKSSSHQKESRQSSQKEKRISRKPSVTHTTSLQPTPPLSPNSIELQEGTKPSSRFMAVTKQEEALLEALRQKRARMRDEIIEKHEIGKSPPKVVVKRGTRHSKQPSASTMRESERQKIMLYLDTPPSDSHRISMAEPSPDLSDFLSFGSDDDSTPRGSWAPPPKAQAKSSSAKKMRDSKASPITPPSAARLSAVGTPDFFENRPAERDGTKKQGTGVRFVEEPKVVNEQDFLFDDNEAEGVWGM</sequence>
<feature type="compositionally biased region" description="Basic and acidic residues" evidence="1">
    <location>
        <begin position="97"/>
        <end position="118"/>
    </location>
</feature>
<accession>A0A7D8YXU0</accession>
<feature type="compositionally biased region" description="Polar residues" evidence="1">
    <location>
        <begin position="497"/>
        <end position="511"/>
    </location>
</feature>
<feature type="compositionally biased region" description="Low complexity" evidence="1">
    <location>
        <begin position="406"/>
        <end position="418"/>
    </location>
</feature>
<feature type="compositionally biased region" description="Polar residues" evidence="1">
    <location>
        <begin position="433"/>
        <end position="449"/>
    </location>
</feature>
<feature type="compositionally biased region" description="Polar residues" evidence="1">
    <location>
        <begin position="564"/>
        <end position="575"/>
    </location>
</feature>
<feature type="compositionally biased region" description="Basic and acidic residues" evidence="1">
    <location>
        <begin position="723"/>
        <end position="734"/>
    </location>
</feature>
<feature type="compositionally biased region" description="Basic and acidic residues" evidence="1">
    <location>
        <begin position="128"/>
        <end position="145"/>
    </location>
</feature>
<feature type="compositionally biased region" description="Basic residues" evidence="1">
    <location>
        <begin position="617"/>
        <end position="626"/>
    </location>
</feature>
<evidence type="ECO:0000313" key="2">
    <source>
        <dbReference type="EMBL" id="TVY57867.1"/>
    </source>
</evidence>
<feature type="compositionally biased region" description="Polar residues" evidence="1">
    <location>
        <begin position="76"/>
        <end position="96"/>
    </location>
</feature>
<feature type="compositionally biased region" description="Basic and acidic residues" evidence="1">
    <location>
        <begin position="529"/>
        <end position="541"/>
    </location>
</feature>